<dbReference type="InterPro" id="IPR011009">
    <property type="entry name" value="Kinase-like_dom_sf"/>
</dbReference>
<dbReference type="STRING" id="117157.SAMN04489717_3309"/>
<reference evidence="2 3" key="1">
    <citation type="submission" date="2016-10" db="EMBL/GenBank/DDBJ databases">
        <authorList>
            <person name="de Groot N.N."/>
        </authorList>
    </citation>
    <scope>NUCLEOTIDE SEQUENCE [LARGE SCALE GENOMIC DNA]</scope>
    <source>
        <strain evidence="2 3">DSM 22024</strain>
    </source>
</reference>
<sequence length="474" mass="50494">MTRVPHRTTVHPFRPGVGAAGQSAGEAGRFAEALLPRVMGPRLAAALGGADGRSPRACHVLDAKYEPGHRAVVLYQSAEHLVRGDLLGDEMLGDEMLGGDWLGDGPLGAGGPALADGPVVAPGVRLSVFPYDPDLPWLRRVLDPAVLADRMRAALGDRASTRNRRCRVRLLRYRPGKRATLWMEFGPGDPAYVVKVYHDPDKASAVAREGRALAVAPSPAGVLRLAPPVAHFPDLATVVQEAVPGVPLERLWARGRARPAASAAGAVAGIRQAARALAELHAYPVISTRERPVERELRRFGLRAARIATVDEPLGTALAALAERLLRTRSAVAHTGAGNDGLVHGDCKPSQFLLDGHRVVMLDLDHCGVAHLAGDLGTFLASLTQQAVRGRLVGGRPADADLLAVLGEEFLTAYIRTRGGGDDPGARLEARWYEAVALERKALRAFARAPRSPLPGALAAQAHRCLDKLERTRP</sequence>
<gene>
    <name evidence="2" type="ORF">SAMN04489717_3309</name>
</gene>
<dbReference type="AlphaFoldDB" id="A0A1H1TRT1"/>
<dbReference type="RefSeq" id="WP_092654548.1">
    <property type="nucleotide sequence ID" value="NZ_LT629732.1"/>
</dbReference>
<evidence type="ECO:0000313" key="3">
    <source>
        <dbReference type="Proteomes" id="UP000198983"/>
    </source>
</evidence>
<organism evidence="2 3">
    <name type="scientific">Actinopolymorpha singaporensis</name>
    <dbReference type="NCBI Taxonomy" id="117157"/>
    <lineage>
        <taxon>Bacteria</taxon>
        <taxon>Bacillati</taxon>
        <taxon>Actinomycetota</taxon>
        <taxon>Actinomycetes</taxon>
        <taxon>Propionibacteriales</taxon>
        <taxon>Actinopolymorphaceae</taxon>
        <taxon>Actinopolymorpha</taxon>
    </lineage>
</organism>
<evidence type="ECO:0000313" key="2">
    <source>
        <dbReference type="EMBL" id="SDS62834.1"/>
    </source>
</evidence>
<dbReference type="SUPFAM" id="SSF56112">
    <property type="entry name" value="Protein kinase-like (PK-like)"/>
    <property type="match status" value="1"/>
</dbReference>
<name>A0A1H1TRT1_9ACTN</name>
<dbReference type="Gene3D" id="3.90.1200.10">
    <property type="match status" value="1"/>
</dbReference>
<dbReference type="EMBL" id="LT629732">
    <property type="protein sequence ID" value="SDS62834.1"/>
    <property type="molecule type" value="Genomic_DNA"/>
</dbReference>
<accession>A0A1H1TRT1</accession>
<protein>
    <recommendedName>
        <fullName evidence="4">Phosphotransferase enzyme family protein</fullName>
    </recommendedName>
</protein>
<proteinExistence type="predicted"/>
<dbReference type="Proteomes" id="UP000198983">
    <property type="component" value="Chromosome I"/>
</dbReference>
<evidence type="ECO:0008006" key="4">
    <source>
        <dbReference type="Google" id="ProtNLM"/>
    </source>
</evidence>
<feature type="region of interest" description="Disordered" evidence="1">
    <location>
        <begin position="1"/>
        <end position="22"/>
    </location>
</feature>
<dbReference type="OrthoDB" id="581471at2"/>
<keyword evidence="3" id="KW-1185">Reference proteome</keyword>
<evidence type="ECO:0000256" key="1">
    <source>
        <dbReference type="SAM" id="MobiDB-lite"/>
    </source>
</evidence>